<reference evidence="1 2" key="1">
    <citation type="journal article" date="2016" name="Genome Announc.">
        <title>First Complete Genome Sequence of a Subdivision 6 Acidobacterium Strain.</title>
        <authorList>
            <person name="Huang S."/>
            <person name="Vieira S."/>
            <person name="Bunk B."/>
            <person name="Riedel T."/>
            <person name="Sproer C."/>
            <person name="Overmann J."/>
        </authorList>
    </citation>
    <scope>NUCLEOTIDE SEQUENCE [LARGE SCALE GENOMIC DNA]</scope>
    <source>
        <strain evidence="2">DSM 100886 HEG_-6_39</strain>
    </source>
</reference>
<accession>A0A143PY79</accession>
<dbReference type="GO" id="GO:0019752">
    <property type="term" value="P:carboxylic acid metabolic process"/>
    <property type="evidence" value="ECO:0007669"/>
    <property type="project" value="InterPro"/>
</dbReference>
<dbReference type="SUPFAM" id="SSF51735">
    <property type="entry name" value="NAD(P)-binding Rossmann-fold domains"/>
    <property type="match status" value="1"/>
</dbReference>
<dbReference type="EMBL" id="CP015136">
    <property type="protein sequence ID" value="AMY12749.1"/>
    <property type="molecule type" value="Genomic_DNA"/>
</dbReference>
<keyword evidence="1" id="KW-0560">Oxidoreductase</keyword>
<dbReference type="InterPro" id="IPR036291">
    <property type="entry name" value="NAD(P)-bd_dom_sf"/>
</dbReference>
<dbReference type="KEGG" id="abac:LuPra_06031"/>
<dbReference type="InterPro" id="IPR001557">
    <property type="entry name" value="L-lactate/malate_DH"/>
</dbReference>
<protein>
    <submittedName>
        <fullName evidence="1">Malate dehydrogenase</fullName>
        <ecNumber evidence="1">1.1.1.37</ecNumber>
    </submittedName>
</protein>
<evidence type="ECO:0000313" key="2">
    <source>
        <dbReference type="Proteomes" id="UP000076079"/>
    </source>
</evidence>
<dbReference type="PRINTS" id="PR00086">
    <property type="entry name" value="LLDHDRGNASE"/>
</dbReference>
<evidence type="ECO:0000313" key="1">
    <source>
        <dbReference type="EMBL" id="AMY12749.1"/>
    </source>
</evidence>
<dbReference type="Proteomes" id="UP000076079">
    <property type="component" value="Chromosome"/>
</dbReference>
<dbReference type="STRING" id="1855912.LuPra_06031"/>
<proteinExistence type="predicted"/>
<reference evidence="2" key="2">
    <citation type="submission" date="2016-04" db="EMBL/GenBank/DDBJ databases">
        <title>First Complete Genome Sequence of a Subdivision 6 Acidobacterium.</title>
        <authorList>
            <person name="Huang S."/>
            <person name="Vieira S."/>
            <person name="Bunk B."/>
            <person name="Riedel T."/>
            <person name="Sproeer C."/>
            <person name="Overmann J."/>
        </authorList>
    </citation>
    <scope>NUCLEOTIDE SEQUENCE [LARGE SCALE GENOMIC DNA]</scope>
    <source>
        <strain evidence="2">DSM 100886 HEG_-6_39</strain>
    </source>
</reference>
<dbReference type="RefSeq" id="WP_162472862.1">
    <property type="nucleotide sequence ID" value="NZ_CP015136.1"/>
</dbReference>
<keyword evidence="2" id="KW-1185">Reference proteome</keyword>
<dbReference type="Gene3D" id="3.40.50.720">
    <property type="entry name" value="NAD(P)-binding Rossmann-like Domain"/>
    <property type="match status" value="1"/>
</dbReference>
<sequence>MPFVAILGAGPLGGALAYALASRGRFDEIRLIDAEKTLAAGKALDILQSGPVDGCSTRVKGSTSLDEAAGAWVAILADPVNPDPLTHLAALHRRSPDAIVVCADAGHGVVMSRAVATGAVAPDRLVGAAPLAVASAARSLIALDVDLSPALVHVGVKAGTAPGACGIDWSRTAIDGVAADAALQRERQHRLDQRLAASFPPGPLTLAAAAASLAEAAWFGARPTFPCWWVTDGGSGAPRVDVLRFAPGGRARLVTPPGTGAGLAGSGAGR</sequence>
<dbReference type="GO" id="GO:0030060">
    <property type="term" value="F:L-malate dehydrogenase (NAD+) activity"/>
    <property type="evidence" value="ECO:0007669"/>
    <property type="project" value="UniProtKB-EC"/>
</dbReference>
<gene>
    <name evidence="1" type="primary">mdh_3</name>
    <name evidence="1" type="ORF">LuPra_06031</name>
</gene>
<name>A0A143PY79_LUTPR</name>
<organism evidence="1 2">
    <name type="scientific">Luteitalea pratensis</name>
    <dbReference type="NCBI Taxonomy" id="1855912"/>
    <lineage>
        <taxon>Bacteria</taxon>
        <taxon>Pseudomonadati</taxon>
        <taxon>Acidobacteriota</taxon>
        <taxon>Vicinamibacteria</taxon>
        <taxon>Vicinamibacterales</taxon>
        <taxon>Vicinamibacteraceae</taxon>
        <taxon>Luteitalea</taxon>
    </lineage>
</organism>
<dbReference type="AlphaFoldDB" id="A0A143PY79"/>
<dbReference type="EC" id="1.1.1.37" evidence="1"/>